<keyword evidence="2" id="KW-0902">Two-component regulatory system</keyword>
<evidence type="ECO:0000256" key="3">
    <source>
        <dbReference type="ARBA" id="ARBA00023015"/>
    </source>
</evidence>
<feature type="modified residue" description="4-aspartylphosphate" evidence="6">
    <location>
        <position position="545"/>
    </location>
</feature>
<protein>
    <submittedName>
        <fullName evidence="10">Transcriptional regulator</fullName>
    </submittedName>
</protein>
<reference evidence="10 11" key="1">
    <citation type="journal article" date="2019" name="Genome Biol. Evol.">
        <title>Day and night: Metabolic profiles and evolutionary relationships of six axenic non-marine cyanobacteria.</title>
        <authorList>
            <person name="Will S.E."/>
            <person name="Henke P."/>
            <person name="Boedeker C."/>
            <person name="Huang S."/>
            <person name="Brinkmann H."/>
            <person name="Rohde M."/>
            <person name="Jarek M."/>
            <person name="Friedl T."/>
            <person name="Seufert S."/>
            <person name="Schumacher M."/>
            <person name="Overmann J."/>
            <person name="Neumann-Schaal M."/>
            <person name="Petersen J."/>
        </authorList>
    </citation>
    <scope>NUCLEOTIDE SEQUENCE [LARGE SCALE GENOMIC DNA]</scope>
    <source>
        <strain evidence="10 11">SAG 39.79</strain>
    </source>
</reference>
<dbReference type="InterPro" id="IPR036388">
    <property type="entry name" value="WH-like_DNA-bd_sf"/>
</dbReference>
<dbReference type="Pfam" id="PF00072">
    <property type="entry name" value="Response_reg"/>
    <property type="match status" value="2"/>
</dbReference>
<dbReference type="PANTHER" id="PTHR48111:SF15">
    <property type="entry name" value="OMPR SUBFAMILY"/>
    <property type="match status" value="1"/>
</dbReference>
<keyword evidence="5" id="KW-0804">Transcription</keyword>
<dbReference type="CDD" id="cd00383">
    <property type="entry name" value="trans_reg_C"/>
    <property type="match status" value="1"/>
</dbReference>
<feature type="modified residue" description="4-aspartylphosphate" evidence="6">
    <location>
        <position position="51"/>
    </location>
</feature>
<dbReference type="InterPro" id="IPR001867">
    <property type="entry name" value="OmpR/PhoB-type_DNA-bd"/>
</dbReference>
<dbReference type="GO" id="GO:0006355">
    <property type="term" value="P:regulation of DNA-templated transcription"/>
    <property type="evidence" value="ECO:0007669"/>
    <property type="project" value="InterPro"/>
</dbReference>
<dbReference type="InterPro" id="IPR008207">
    <property type="entry name" value="Sig_transdc_His_kin_Hpt_dom"/>
</dbReference>
<dbReference type="GO" id="GO:0032993">
    <property type="term" value="C:protein-DNA complex"/>
    <property type="evidence" value="ECO:0007669"/>
    <property type="project" value="TreeGrafter"/>
</dbReference>
<organism evidence="10 11">
    <name type="scientific">Chroococcidiopsis cubana SAG 39.79</name>
    <dbReference type="NCBI Taxonomy" id="388085"/>
    <lineage>
        <taxon>Bacteria</taxon>
        <taxon>Bacillati</taxon>
        <taxon>Cyanobacteriota</taxon>
        <taxon>Cyanophyceae</taxon>
        <taxon>Chroococcidiopsidales</taxon>
        <taxon>Chroococcidiopsidaceae</taxon>
        <taxon>Chroococcidiopsis</taxon>
    </lineage>
</organism>
<comment type="caution">
    <text evidence="6">Lacks conserved residue(s) required for the propagation of feature annotation.</text>
</comment>
<dbReference type="Gene3D" id="1.10.10.10">
    <property type="entry name" value="Winged helix-like DNA-binding domain superfamily/Winged helix DNA-binding domain"/>
    <property type="match status" value="1"/>
</dbReference>
<dbReference type="GO" id="GO:0000976">
    <property type="term" value="F:transcription cis-regulatory region binding"/>
    <property type="evidence" value="ECO:0007669"/>
    <property type="project" value="TreeGrafter"/>
</dbReference>
<dbReference type="InterPro" id="IPR036641">
    <property type="entry name" value="HPT_dom_sf"/>
</dbReference>
<evidence type="ECO:0000256" key="4">
    <source>
        <dbReference type="ARBA" id="ARBA00023125"/>
    </source>
</evidence>
<feature type="DNA-binding region" description="OmpR/PhoB-type" evidence="7">
    <location>
        <begin position="124"/>
        <end position="223"/>
    </location>
</feature>
<dbReference type="PANTHER" id="PTHR48111">
    <property type="entry name" value="REGULATOR OF RPOS"/>
    <property type="match status" value="1"/>
</dbReference>
<dbReference type="CDD" id="cd19935">
    <property type="entry name" value="REC_OmpR_CusR-like"/>
    <property type="match status" value="1"/>
</dbReference>
<dbReference type="PROSITE" id="PS51755">
    <property type="entry name" value="OMPR_PHOB"/>
    <property type="match status" value="1"/>
</dbReference>
<dbReference type="PROSITE" id="PS50110">
    <property type="entry name" value="RESPONSE_REGULATORY"/>
    <property type="match status" value="3"/>
</dbReference>
<dbReference type="InterPro" id="IPR001789">
    <property type="entry name" value="Sig_transdc_resp-reg_receiver"/>
</dbReference>
<feature type="domain" description="Response regulatory" evidence="8">
    <location>
        <begin position="496"/>
        <end position="612"/>
    </location>
</feature>
<dbReference type="Gene3D" id="3.40.50.2300">
    <property type="match status" value="3"/>
</dbReference>
<dbReference type="Pfam" id="PF01627">
    <property type="entry name" value="Hpt"/>
    <property type="match status" value="1"/>
</dbReference>
<evidence type="ECO:0000259" key="8">
    <source>
        <dbReference type="PROSITE" id="PS50110"/>
    </source>
</evidence>
<dbReference type="InterPro" id="IPR011006">
    <property type="entry name" value="CheY-like_superfamily"/>
</dbReference>
<evidence type="ECO:0000313" key="10">
    <source>
        <dbReference type="EMBL" id="RUT13503.1"/>
    </source>
</evidence>
<evidence type="ECO:0000256" key="2">
    <source>
        <dbReference type="ARBA" id="ARBA00023012"/>
    </source>
</evidence>
<gene>
    <name evidence="10" type="ORF">DSM107010_11260</name>
</gene>
<evidence type="ECO:0000256" key="5">
    <source>
        <dbReference type="ARBA" id="ARBA00023163"/>
    </source>
</evidence>
<dbReference type="SMART" id="SM00448">
    <property type="entry name" value="REC"/>
    <property type="match status" value="3"/>
</dbReference>
<evidence type="ECO:0000259" key="9">
    <source>
        <dbReference type="PROSITE" id="PS51755"/>
    </source>
</evidence>
<dbReference type="SUPFAM" id="SSF47226">
    <property type="entry name" value="Histidine-containing phosphotransfer domain, HPT domain"/>
    <property type="match status" value="1"/>
</dbReference>
<evidence type="ECO:0000313" key="11">
    <source>
        <dbReference type="Proteomes" id="UP000282574"/>
    </source>
</evidence>
<dbReference type="RefSeq" id="WP_106168734.1">
    <property type="nucleotide sequence ID" value="NZ_JAVKZF010000002.1"/>
</dbReference>
<dbReference type="Gene3D" id="6.10.250.690">
    <property type="match status" value="1"/>
</dbReference>
<sequence length="622" mass="69800">MRILLIEDDECVAKALKNVLQQQNYVVDTATDGQTGWDLIQTFTYDLILLDVILPKLDGIKLCQRLRDRKYQTPVLLITAQDSSDRKVMGLDAGADDYLVKPFDMPELLARIRVLLRRQSKPILQALEWGDLRLQCGTCEVTYGDRVLHLTPNEYRLLELFLRHPQLVLSRGEILDRVWAVPEAPKEDTVTAHIKGLRQKLKQVGAPADLIETVYGLGYRLKQPAPTTKKTKLRGASLPQSQDSIQQQTKAALAEVWEKIKYQSSDRVAVLEQATISLLDNKLTEELREKARQAAHKLVGALGIFGFAKGSRLAKHIEDIWQADVILDRSEALHLYEMVMALKREIQRPSLSQLDRPLPRQQSIVMLAIDGDAGLAEQIVKLAATAGIGVKIAPNISAAKAAIAHLEKFNRLSPADVVILNLSLANTTAADLAILAELTNRTPPIPVLLCTRGDRLSDRIELSRLGVHAFLRQPFNPEEVLAAVTRLQQTRSHPTKILVVDDDPEILTLMQALLEPWGIQLNTLEEPSRFWAILEEFAPDMLVLDVEMPQFNGIDLCQIVRNEPRWHKLPVLFLTAHTDDRTIQQVFTAGANDCLSKSVLGTELVTQIFNRLGQMRLMQSIQ</sequence>
<dbReference type="FunFam" id="3.40.50.2300:FF:000002">
    <property type="entry name" value="DNA-binding response regulator PhoP"/>
    <property type="match status" value="1"/>
</dbReference>
<keyword evidence="3" id="KW-0805">Transcription regulation</keyword>
<dbReference type="Proteomes" id="UP000282574">
    <property type="component" value="Unassembled WGS sequence"/>
</dbReference>
<dbReference type="GO" id="GO:0005829">
    <property type="term" value="C:cytosol"/>
    <property type="evidence" value="ECO:0007669"/>
    <property type="project" value="TreeGrafter"/>
</dbReference>
<feature type="domain" description="OmpR/PhoB-type" evidence="9">
    <location>
        <begin position="124"/>
        <end position="223"/>
    </location>
</feature>
<dbReference type="SUPFAM" id="SSF52172">
    <property type="entry name" value="CheY-like"/>
    <property type="match status" value="3"/>
</dbReference>
<feature type="domain" description="Response regulatory" evidence="8">
    <location>
        <begin position="2"/>
        <end position="116"/>
    </location>
</feature>
<evidence type="ECO:0000256" key="7">
    <source>
        <dbReference type="PROSITE-ProRule" id="PRU01091"/>
    </source>
</evidence>
<dbReference type="AlphaFoldDB" id="A0AB37UPY3"/>
<evidence type="ECO:0000256" key="1">
    <source>
        <dbReference type="ARBA" id="ARBA00022553"/>
    </source>
</evidence>
<feature type="domain" description="Response regulatory" evidence="8">
    <location>
        <begin position="365"/>
        <end position="488"/>
    </location>
</feature>
<name>A0AB37UPY3_9CYAN</name>
<comment type="caution">
    <text evidence="10">The sequence shown here is derived from an EMBL/GenBank/DDBJ whole genome shotgun (WGS) entry which is preliminary data.</text>
</comment>
<dbReference type="CDD" id="cd00156">
    <property type="entry name" value="REC"/>
    <property type="match status" value="1"/>
</dbReference>
<evidence type="ECO:0000256" key="6">
    <source>
        <dbReference type="PROSITE-ProRule" id="PRU00169"/>
    </source>
</evidence>
<dbReference type="Pfam" id="PF00486">
    <property type="entry name" value="Trans_reg_C"/>
    <property type="match status" value="1"/>
</dbReference>
<proteinExistence type="predicted"/>
<keyword evidence="11" id="KW-1185">Reference proteome</keyword>
<dbReference type="InterPro" id="IPR039420">
    <property type="entry name" value="WalR-like"/>
</dbReference>
<dbReference type="SMART" id="SM00862">
    <property type="entry name" value="Trans_reg_C"/>
    <property type="match status" value="1"/>
</dbReference>
<keyword evidence="1 6" id="KW-0597">Phosphoprotein</keyword>
<keyword evidence="4 7" id="KW-0238">DNA-binding</keyword>
<dbReference type="GO" id="GO:0000156">
    <property type="term" value="F:phosphorelay response regulator activity"/>
    <property type="evidence" value="ECO:0007669"/>
    <property type="project" value="TreeGrafter"/>
</dbReference>
<accession>A0AB37UPY3</accession>
<dbReference type="EMBL" id="RSCK01000006">
    <property type="protein sequence ID" value="RUT13503.1"/>
    <property type="molecule type" value="Genomic_DNA"/>
</dbReference>